<keyword evidence="2" id="KW-1134">Transmembrane beta strand</keyword>
<name>A0ABY7VZ75_9BACT</name>
<protein>
    <submittedName>
        <fullName evidence="3">TolC family protein</fullName>
    </submittedName>
</protein>
<evidence type="ECO:0000256" key="2">
    <source>
        <dbReference type="RuleBase" id="RU362097"/>
    </source>
</evidence>
<accession>A0ABY7VZ75</accession>
<comment type="subcellular location">
    <subcellularLocation>
        <location evidence="2">Cell membrane</location>
        <topology evidence="2">Lipid-anchor</topology>
    </subcellularLocation>
</comment>
<dbReference type="EMBL" id="CP117812">
    <property type="protein sequence ID" value="WDE98515.1"/>
    <property type="molecule type" value="Genomic_DNA"/>
</dbReference>
<dbReference type="Proteomes" id="UP001214250">
    <property type="component" value="Chromosome 2"/>
</dbReference>
<dbReference type="Gene3D" id="1.20.1600.10">
    <property type="entry name" value="Outer membrane efflux proteins (OEP)"/>
    <property type="match status" value="1"/>
</dbReference>
<keyword evidence="4" id="KW-1185">Reference proteome</keyword>
<dbReference type="SUPFAM" id="SSF56954">
    <property type="entry name" value="Outer membrane efflux proteins (OEP)"/>
    <property type="match status" value="1"/>
</dbReference>
<evidence type="ECO:0000256" key="1">
    <source>
        <dbReference type="ARBA" id="ARBA00007613"/>
    </source>
</evidence>
<dbReference type="PANTHER" id="PTHR30203">
    <property type="entry name" value="OUTER MEMBRANE CATION EFFLUX PROTEIN"/>
    <property type="match status" value="1"/>
</dbReference>
<sequence length="459" mass="52224">MKNTFMALSATLAMVSCGNMKDVETKQINKKNEISKSVENDAKADFTSKSPFKINKDWWQAFDDPTLNDLILQAVDQNLDLKLLVKRVDLARLAVSDAQFDKIPKLSSSISQPGSTSSDDGNFKSRSKFNAHVSWEADIWGRLEAASRGALAEYKATEADYRGAYLKVINDMANIYFNIRMLDEQQSLHEWAIKDTEEILRMYVNREKIGLANKEQASSQKAEVLRLKSDLVNIERQREVLAMQLNLLLGRAPHAITLEHQKMTQSISIPEPPKELSFSLISRRPDVIAADLRLREAYFNEESARVARLPQVSVGLDYTMSSASLASITDNWVLSVLPKISFPALDPATKVELERRGVFVESKQIEYKKSLLSAVNDVEEAIMNIKYRRQQLAIEKERTNQLEVSYQQTMKRFETGLISHLEVFEVERTLINSKQRYLDNYREVLSQTSKVFISLGGGW</sequence>
<dbReference type="InterPro" id="IPR010131">
    <property type="entry name" value="MdtP/NodT-like"/>
</dbReference>
<comment type="similarity">
    <text evidence="1 2">Belongs to the outer membrane factor (OMF) (TC 1.B.17) family.</text>
</comment>
<dbReference type="PROSITE" id="PS51257">
    <property type="entry name" value="PROKAR_LIPOPROTEIN"/>
    <property type="match status" value="1"/>
</dbReference>
<evidence type="ECO:0000313" key="4">
    <source>
        <dbReference type="Proteomes" id="UP001214250"/>
    </source>
</evidence>
<dbReference type="InterPro" id="IPR003423">
    <property type="entry name" value="OMP_efflux"/>
</dbReference>
<organism evidence="3 4">
    <name type="scientific">Lentisphaera profundi</name>
    <dbReference type="NCBI Taxonomy" id="1658616"/>
    <lineage>
        <taxon>Bacteria</taxon>
        <taxon>Pseudomonadati</taxon>
        <taxon>Lentisphaerota</taxon>
        <taxon>Lentisphaeria</taxon>
        <taxon>Lentisphaerales</taxon>
        <taxon>Lentisphaeraceae</taxon>
        <taxon>Lentisphaera</taxon>
    </lineage>
</organism>
<reference evidence="3 4" key="1">
    <citation type="submission" date="2023-02" db="EMBL/GenBank/DDBJ databases">
        <title>Genome sequence of Lentisphaera profundi SAORIC-696.</title>
        <authorList>
            <person name="Kim e."/>
            <person name="Cho J.-C."/>
            <person name="Choi A."/>
            <person name="Kang I."/>
        </authorList>
    </citation>
    <scope>NUCLEOTIDE SEQUENCE [LARGE SCALE GENOMIC DNA]</scope>
    <source>
        <strain evidence="3 4">SAORIC-696</strain>
    </source>
</reference>
<dbReference type="Pfam" id="PF02321">
    <property type="entry name" value="OEP"/>
    <property type="match status" value="2"/>
</dbReference>
<gene>
    <name evidence="3" type="ORF">PQO03_11745</name>
</gene>
<keyword evidence="2" id="KW-0564">Palmitate</keyword>
<dbReference type="Gene3D" id="2.20.200.10">
    <property type="entry name" value="Outer membrane efflux proteins (OEP)"/>
    <property type="match status" value="1"/>
</dbReference>
<proteinExistence type="inferred from homology"/>
<evidence type="ECO:0000313" key="3">
    <source>
        <dbReference type="EMBL" id="WDE98515.1"/>
    </source>
</evidence>
<dbReference type="RefSeq" id="WP_274153386.1">
    <property type="nucleotide sequence ID" value="NZ_CP117812.1"/>
</dbReference>
<dbReference type="NCBIfam" id="TIGR01845">
    <property type="entry name" value="outer_NodT"/>
    <property type="match status" value="1"/>
</dbReference>
<keyword evidence="2" id="KW-0449">Lipoprotein</keyword>
<keyword evidence="2" id="KW-0812">Transmembrane</keyword>
<keyword evidence="2" id="KW-0472">Membrane</keyword>